<organism evidence="1">
    <name type="scientific">marine sediment metagenome</name>
    <dbReference type="NCBI Taxonomy" id="412755"/>
    <lineage>
        <taxon>unclassified sequences</taxon>
        <taxon>metagenomes</taxon>
        <taxon>ecological metagenomes</taxon>
    </lineage>
</organism>
<sequence>MTTLLFNTMKPKVVGHVDINPNRLASWHDGHFDTIDEIIEREPQFHQATPDYIEMINHGCLTHMILEQLREIIRGRRQHTFNTANDYHYLQIDVEVHRLKPGWYPCIPGWHCNFITRDEKENIQPDRKKDEKTRHWMVVLGENITPTQFLRTRNVTIKPKKSPQWNVVNEKINKLIEAEKVEPFQVTPGDIIMFRGNELYRGLAAENRCWRYLFRASLFPKNHLCHRPNGTHGEIRTQQQVFLDVSS</sequence>
<evidence type="ECO:0008006" key="2">
    <source>
        <dbReference type="Google" id="ProtNLM"/>
    </source>
</evidence>
<accession>A0A0F9RZA3</accession>
<gene>
    <name evidence="1" type="ORF">LCGC14_0533980</name>
</gene>
<protein>
    <recommendedName>
        <fullName evidence="2">Phytanoyl-CoA dioxygenase</fullName>
    </recommendedName>
</protein>
<dbReference type="AlphaFoldDB" id="A0A0F9RZA3"/>
<reference evidence="1" key="1">
    <citation type="journal article" date="2015" name="Nature">
        <title>Complex archaea that bridge the gap between prokaryotes and eukaryotes.</title>
        <authorList>
            <person name="Spang A."/>
            <person name="Saw J.H."/>
            <person name="Jorgensen S.L."/>
            <person name="Zaremba-Niedzwiedzka K."/>
            <person name="Martijn J."/>
            <person name="Lind A.E."/>
            <person name="van Eijk R."/>
            <person name="Schleper C."/>
            <person name="Guy L."/>
            <person name="Ettema T.J."/>
        </authorList>
    </citation>
    <scope>NUCLEOTIDE SEQUENCE</scope>
</reference>
<name>A0A0F9RZA3_9ZZZZ</name>
<proteinExistence type="predicted"/>
<comment type="caution">
    <text evidence="1">The sequence shown here is derived from an EMBL/GenBank/DDBJ whole genome shotgun (WGS) entry which is preliminary data.</text>
</comment>
<evidence type="ECO:0000313" key="1">
    <source>
        <dbReference type="EMBL" id="KKN60199.1"/>
    </source>
</evidence>
<dbReference type="EMBL" id="LAZR01000702">
    <property type="protein sequence ID" value="KKN60199.1"/>
    <property type="molecule type" value="Genomic_DNA"/>
</dbReference>